<evidence type="ECO:0000313" key="4">
    <source>
        <dbReference type="Proteomes" id="UP001291623"/>
    </source>
</evidence>
<protein>
    <recommendedName>
        <fullName evidence="2">PX domain-containing protein</fullName>
    </recommendedName>
</protein>
<dbReference type="InterPro" id="IPR001683">
    <property type="entry name" value="PX_dom"/>
</dbReference>
<proteinExistence type="predicted"/>
<dbReference type="InterPro" id="IPR027267">
    <property type="entry name" value="AH/BAR_dom_sf"/>
</dbReference>
<dbReference type="InterPro" id="IPR036871">
    <property type="entry name" value="PX_dom_sf"/>
</dbReference>
<reference evidence="3" key="1">
    <citation type="submission" date="2023-12" db="EMBL/GenBank/DDBJ databases">
        <title>Genome assembly of Anisodus tanguticus.</title>
        <authorList>
            <person name="Wang Y.-J."/>
        </authorList>
    </citation>
    <scope>NUCLEOTIDE SEQUENCE</scope>
    <source>
        <strain evidence="3">KB-2021</strain>
        <tissue evidence="3">Leaf</tissue>
    </source>
</reference>
<dbReference type="CDD" id="cd06865">
    <property type="entry name" value="PX_SNX_like"/>
    <property type="match status" value="1"/>
</dbReference>
<gene>
    <name evidence="3" type="ORF">RND71_030601</name>
</gene>
<dbReference type="PROSITE" id="PS50195">
    <property type="entry name" value="PX"/>
    <property type="match status" value="1"/>
</dbReference>
<dbReference type="Pfam" id="PF09325">
    <property type="entry name" value="Vps5"/>
    <property type="match status" value="1"/>
</dbReference>
<dbReference type="SMART" id="SM00312">
    <property type="entry name" value="PX"/>
    <property type="match status" value="1"/>
</dbReference>
<dbReference type="GO" id="GO:0035091">
    <property type="term" value="F:phosphatidylinositol binding"/>
    <property type="evidence" value="ECO:0007669"/>
    <property type="project" value="InterPro"/>
</dbReference>
<dbReference type="SUPFAM" id="SSF64268">
    <property type="entry name" value="PX domain"/>
    <property type="match status" value="1"/>
</dbReference>
<name>A0AAE1RHV9_9SOLA</name>
<evidence type="ECO:0000259" key="2">
    <source>
        <dbReference type="PROSITE" id="PS50195"/>
    </source>
</evidence>
<dbReference type="Gene3D" id="1.20.1270.60">
    <property type="entry name" value="Arfaptin homology (AH) domain/BAR domain"/>
    <property type="match status" value="1"/>
</dbReference>
<dbReference type="AlphaFoldDB" id="A0AAE1RHV9"/>
<dbReference type="CDD" id="cd07596">
    <property type="entry name" value="BAR_SNX"/>
    <property type="match status" value="1"/>
</dbReference>
<comment type="caution">
    <text evidence="3">The sequence shown here is derived from an EMBL/GenBank/DDBJ whole genome shotgun (WGS) entry which is preliminary data.</text>
</comment>
<dbReference type="InterPro" id="IPR044279">
    <property type="entry name" value="SNX2A/B"/>
</dbReference>
<dbReference type="GO" id="GO:0016020">
    <property type="term" value="C:membrane"/>
    <property type="evidence" value="ECO:0007669"/>
    <property type="project" value="UniProtKB-ARBA"/>
</dbReference>
<dbReference type="FunFam" id="3.30.1520.10:FF:000059">
    <property type="entry name" value="Sorting nexin 2B"/>
    <property type="match status" value="1"/>
</dbReference>
<evidence type="ECO:0000256" key="1">
    <source>
        <dbReference type="SAM" id="Coils"/>
    </source>
</evidence>
<feature type="domain" description="PX" evidence="2">
    <location>
        <begin position="157"/>
        <end position="276"/>
    </location>
</feature>
<dbReference type="PANTHER" id="PTHR46757:SF2">
    <property type="entry name" value="OS05G0346100 PROTEIN"/>
    <property type="match status" value="1"/>
</dbReference>
<dbReference type="Gene3D" id="3.30.1520.10">
    <property type="entry name" value="Phox-like domain"/>
    <property type="match status" value="1"/>
</dbReference>
<dbReference type="EMBL" id="JAVYJV010000016">
    <property type="protein sequence ID" value="KAK4351288.1"/>
    <property type="molecule type" value="Genomic_DNA"/>
</dbReference>
<keyword evidence="1" id="KW-0175">Coiled coil</keyword>
<accession>A0AAE1RHV9</accession>
<dbReference type="GO" id="GO:0005768">
    <property type="term" value="C:endosome"/>
    <property type="evidence" value="ECO:0007669"/>
    <property type="project" value="UniProtKB-ARBA"/>
</dbReference>
<dbReference type="Pfam" id="PF00787">
    <property type="entry name" value="PX"/>
    <property type="match status" value="1"/>
</dbReference>
<keyword evidence="4" id="KW-1185">Reference proteome</keyword>
<organism evidence="3 4">
    <name type="scientific">Anisodus tanguticus</name>
    <dbReference type="NCBI Taxonomy" id="243964"/>
    <lineage>
        <taxon>Eukaryota</taxon>
        <taxon>Viridiplantae</taxon>
        <taxon>Streptophyta</taxon>
        <taxon>Embryophyta</taxon>
        <taxon>Tracheophyta</taxon>
        <taxon>Spermatophyta</taxon>
        <taxon>Magnoliopsida</taxon>
        <taxon>eudicotyledons</taxon>
        <taxon>Gunneridae</taxon>
        <taxon>Pentapetalae</taxon>
        <taxon>asterids</taxon>
        <taxon>lamiids</taxon>
        <taxon>Solanales</taxon>
        <taxon>Solanaceae</taxon>
        <taxon>Solanoideae</taxon>
        <taxon>Hyoscyameae</taxon>
        <taxon>Anisodus</taxon>
    </lineage>
</organism>
<dbReference type="PANTHER" id="PTHR46757">
    <property type="entry name" value="SORTING NEXIN-RELATED"/>
    <property type="match status" value="1"/>
</dbReference>
<sequence>MSYRHMLFTCQRVFSSSSTLGLTSTPLPALPPCRPFYHFVNFLLFTIDIAIDMMGYENQTNEESHLYASKEEMESLVLNDEDSSNSSAYPFSDPLSFAEQSQSPNSFHSILEPPSYADVIFRSFDADHSSPEINGHDHSIASPSSSSSSEFLSITVLDPQKDQELSNSLVPGGTTYVTYLITTRTNLPEFDGTEFSVRRRFRDVVTLSDRLAMSYRGFFIPLRPDKSVVESQVMQKQDFVEQRRAALEKYLRRLAAHPVIRRSEELRLFVQANGKLPLVRTTDVASRMLEGAVQLPKQIFGESVGRMVDANEVAQPAKGGRDLLRIFRELKQSVANDWGGVKPPVVEEDKELLEKKEKLQDFEQQLSNVSQQAESLVKAQQDIGETMGQMGLAFVKLTKFETEQAVYDSQRTRAADMKNVATASVKASRLYRELNAQTVKHLDKLHEYLGVMLAVNNAFSDRSSALLTVQTLLSELSSLKSRIEKLEAASSKIFGGDRSRIRKIEELRETLRVTEDAKSSAVGEYERIKENNKNELERFEKERDDDFLGMLKGFIVNQVVIFSHFFIALWNENVWVLLVSFPFLLCLNGQVNTGFETRSIGQMVISREVDSIQSLFSWALLAISSYSLLDKITTVGKQELALLLVPSSPLKRFIGESNMLGFTRQDMQKRWQMFGRLLQRKQVDMQKHGR</sequence>
<dbReference type="Proteomes" id="UP001291623">
    <property type="component" value="Unassembled WGS sequence"/>
</dbReference>
<dbReference type="InterPro" id="IPR015404">
    <property type="entry name" value="Vps5_C"/>
</dbReference>
<evidence type="ECO:0000313" key="3">
    <source>
        <dbReference type="EMBL" id="KAK4351288.1"/>
    </source>
</evidence>
<feature type="coiled-coil region" evidence="1">
    <location>
        <begin position="345"/>
        <end position="379"/>
    </location>
</feature>